<reference evidence="1" key="1">
    <citation type="submission" date="2022-03" db="EMBL/GenBank/DDBJ databases">
        <authorList>
            <person name="Lindestad O."/>
        </authorList>
    </citation>
    <scope>NUCLEOTIDE SEQUENCE</scope>
</reference>
<proteinExistence type="predicted"/>
<evidence type="ECO:0000313" key="2">
    <source>
        <dbReference type="Proteomes" id="UP000838756"/>
    </source>
</evidence>
<dbReference type="Proteomes" id="UP000838756">
    <property type="component" value="Unassembled WGS sequence"/>
</dbReference>
<dbReference type="EMBL" id="CAKXAJ010025668">
    <property type="protein sequence ID" value="CAH2242585.1"/>
    <property type="molecule type" value="Genomic_DNA"/>
</dbReference>
<gene>
    <name evidence="1" type="primary">jg14121</name>
    <name evidence="1" type="ORF">PAEG_LOCUS18855</name>
</gene>
<keyword evidence="2" id="KW-1185">Reference proteome</keyword>
<dbReference type="AlphaFoldDB" id="A0A8S4RXQ9"/>
<protein>
    <submittedName>
        <fullName evidence="1">Jg14121 protein</fullName>
    </submittedName>
</protein>
<accession>A0A8S4RXQ9</accession>
<name>A0A8S4RXQ9_9NEOP</name>
<organism evidence="1 2">
    <name type="scientific">Pararge aegeria aegeria</name>
    <dbReference type="NCBI Taxonomy" id="348720"/>
    <lineage>
        <taxon>Eukaryota</taxon>
        <taxon>Metazoa</taxon>
        <taxon>Ecdysozoa</taxon>
        <taxon>Arthropoda</taxon>
        <taxon>Hexapoda</taxon>
        <taxon>Insecta</taxon>
        <taxon>Pterygota</taxon>
        <taxon>Neoptera</taxon>
        <taxon>Endopterygota</taxon>
        <taxon>Lepidoptera</taxon>
        <taxon>Glossata</taxon>
        <taxon>Ditrysia</taxon>
        <taxon>Papilionoidea</taxon>
        <taxon>Nymphalidae</taxon>
        <taxon>Satyrinae</taxon>
        <taxon>Satyrini</taxon>
        <taxon>Parargina</taxon>
        <taxon>Pararge</taxon>
    </lineage>
</organism>
<evidence type="ECO:0000313" key="1">
    <source>
        <dbReference type="EMBL" id="CAH2242585.1"/>
    </source>
</evidence>
<comment type="caution">
    <text evidence="1">The sequence shown here is derived from an EMBL/GenBank/DDBJ whole genome shotgun (WGS) entry which is preliminary data.</text>
</comment>
<sequence>MAKKSFVAATANILEALQHFKGEQPQQHFKVVVRLNTYGIESPARISHPQINVDPGAIKKQFLMDE</sequence>